<dbReference type="KEGG" id="bpz:BP1026B_I0879"/>
<proteinExistence type="predicted"/>
<evidence type="ECO:0000313" key="2">
    <source>
        <dbReference type="EMBL" id="AFI65534.1"/>
    </source>
</evidence>
<dbReference type="EMBL" id="CP002833">
    <property type="protein sequence ID" value="AFI65534.1"/>
    <property type="molecule type" value="Genomic_DNA"/>
</dbReference>
<sequence>MTKTKATAATGTTPANPVAVSSAGENADAIAHSALRVQKLADDARITP</sequence>
<feature type="region of interest" description="Disordered" evidence="1">
    <location>
        <begin position="1"/>
        <end position="20"/>
    </location>
</feature>
<evidence type="ECO:0000313" key="3">
    <source>
        <dbReference type="Proteomes" id="UP000010087"/>
    </source>
</evidence>
<organism evidence="2 3">
    <name type="scientific">Burkholderia pseudomallei (strain 1026b)</name>
    <dbReference type="NCBI Taxonomy" id="884204"/>
    <lineage>
        <taxon>Bacteria</taxon>
        <taxon>Pseudomonadati</taxon>
        <taxon>Pseudomonadota</taxon>
        <taxon>Betaproteobacteria</taxon>
        <taxon>Burkholderiales</taxon>
        <taxon>Burkholderiaceae</taxon>
        <taxon>Burkholderia</taxon>
        <taxon>pseudomallei group</taxon>
    </lineage>
</organism>
<protein>
    <submittedName>
        <fullName evidence="2">Uncharacterized protein</fullName>
    </submittedName>
</protein>
<dbReference type="AlphaFoldDB" id="A0A0H3HGK0"/>
<name>A0A0H3HGK0_BURP2</name>
<evidence type="ECO:0000256" key="1">
    <source>
        <dbReference type="SAM" id="MobiDB-lite"/>
    </source>
</evidence>
<accession>A0A0H3HGK0</accession>
<reference evidence="2 3" key="1">
    <citation type="journal article" date="2012" name="PLoS ONE">
        <title>Evolution of Burkholderia pseudomallei in recurrent melioidosis.</title>
        <authorList>
            <person name="Hayden H.S."/>
            <person name="Lim R."/>
            <person name="Brittnacher M.J."/>
            <person name="Sims E.H."/>
            <person name="Ramage E.R."/>
            <person name="Fong C."/>
            <person name="Wu Z."/>
            <person name="Crist E."/>
            <person name="Chang J."/>
            <person name="Zhou Y."/>
            <person name="Radey M."/>
            <person name="Rohmer L."/>
            <person name="Haugen E."/>
            <person name="Gillett W."/>
            <person name="Wuthiekanun V."/>
            <person name="Peacock S.J."/>
            <person name="Kaul R."/>
            <person name="Miller S.I."/>
            <person name="Manoil C."/>
            <person name="Jacobs M.A."/>
        </authorList>
    </citation>
    <scope>NUCLEOTIDE SEQUENCE [LARGE SCALE GENOMIC DNA]</scope>
    <source>
        <strain evidence="2 3">1026b</strain>
    </source>
</reference>
<gene>
    <name evidence="2" type="ordered locus">BP1026B_I0879</name>
</gene>
<dbReference type="Proteomes" id="UP000010087">
    <property type="component" value="Chromosome 1"/>
</dbReference>